<dbReference type="InterPro" id="IPR029055">
    <property type="entry name" value="Ntn_hydrolases_N"/>
</dbReference>
<reference evidence="2" key="1">
    <citation type="journal article" date="2014" name="Front. Microbiol.">
        <title>High frequency of phylogenetically diverse reductive dehalogenase-homologous genes in deep subseafloor sedimentary metagenomes.</title>
        <authorList>
            <person name="Kawai M."/>
            <person name="Futagami T."/>
            <person name="Toyoda A."/>
            <person name="Takaki Y."/>
            <person name="Nishi S."/>
            <person name="Hori S."/>
            <person name="Arai W."/>
            <person name="Tsubouchi T."/>
            <person name="Morono Y."/>
            <person name="Uchiyama I."/>
            <person name="Ito T."/>
            <person name="Fujiyama A."/>
            <person name="Inagaki F."/>
            <person name="Takami H."/>
        </authorList>
    </citation>
    <scope>NUCLEOTIDE SEQUENCE</scope>
    <source>
        <strain evidence="2">Expedition CK06-06</strain>
    </source>
</reference>
<dbReference type="GO" id="GO:0016811">
    <property type="term" value="F:hydrolase activity, acting on carbon-nitrogen (but not peptide) bonds, in linear amides"/>
    <property type="evidence" value="ECO:0007669"/>
    <property type="project" value="InterPro"/>
</dbReference>
<name>X1TN73_9ZZZZ</name>
<dbReference type="Gene3D" id="1.10.439.10">
    <property type="entry name" value="Penicillin Amidohydrolase, domain 1"/>
    <property type="match status" value="1"/>
</dbReference>
<dbReference type="EMBL" id="BARW01024517">
    <property type="protein sequence ID" value="GAI92826.1"/>
    <property type="molecule type" value="Genomic_DNA"/>
</dbReference>
<dbReference type="PANTHER" id="PTHR34218">
    <property type="entry name" value="PEPTIDASE S45 PENICILLIN AMIDASE"/>
    <property type="match status" value="1"/>
</dbReference>
<comment type="similarity">
    <text evidence="1">Belongs to the peptidase S45 family.</text>
</comment>
<feature type="non-terminal residue" evidence="2">
    <location>
        <position position="120"/>
    </location>
</feature>
<evidence type="ECO:0000256" key="1">
    <source>
        <dbReference type="ARBA" id="ARBA00006586"/>
    </source>
</evidence>
<dbReference type="Pfam" id="PF01804">
    <property type="entry name" value="Penicil_amidase"/>
    <property type="match status" value="1"/>
</dbReference>
<dbReference type="InterPro" id="IPR023343">
    <property type="entry name" value="Penicillin_amidase_dom1"/>
</dbReference>
<dbReference type="PANTHER" id="PTHR34218:SF4">
    <property type="entry name" value="ACYL-HOMOSERINE LACTONE ACYLASE QUIP"/>
    <property type="match status" value="1"/>
</dbReference>
<gene>
    <name evidence="2" type="ORF">S12H4_40408</name>
</gene>
<comment type="caution">
    <text evidence="2">The sequence shown here is derived from an EMBL/GenBank/DDBJ whole genome shotgun (WGS) entry which is preliminary data.</text>
</comment>
<proteinExistence type="inferred from homology"/>
<dbReference type="SUPFAM" id="SSF56235">
    <property type="entry name" value="N-terminal nucleophile aminohydrolases (Ntn hydrolases)"/>
    <property type="match status" value="1"/>
</dbReference>
<sequence>MRESGKIELLRDKWGVPHVFADTDAGAMYGLGYAAAEDRAFGMYYNLRIIQGRLAELIGDQKVGANRRLPQGKNSAVRNDVKMRTIGYYRAAQKVAQNLDSESRTLLEAYSDGVNDYIDN</sequence>
<organism evidence="2">
    <name type="scientific">marine sediment metagenome</name>
    <dbReference type="NCBI Taxonomy" id="412755"/>
    <lineage>
        <taxon>unclassified sequences</taxon>
        <taxon>metagenomes</taxon>
        <taxon>ecological metagenomes</taxon>
    </lineage>
</organism>
<evidence type="ECO:0008006" key="3">
    <source>
        <dbReference type="Google" id="ProtNLM"/>
    </source>
</evidence>
<protein>
    <recommendedName>
        <fullName evidence="3">Penicillin acylase family protein</fullName>
    </recommendedName>
</protein>
<evidence type="ECO:0000313" key="2">
    <source>
        <dbReference type="EMBL" id="GAI92826.1"/>
    </source>
</evidence>
<dbReference type="AlphaFoldDB" id="X1TN73"/>
<dbReference type="InterPro" id="IPR002692">
    <property type="entry name" value="S45"/>
</dbReference>
<dbReference type="GO" id="GO:0017000">
    <property type="term" value="P:antibiotic biosynthetic process"/>
    <property type="evidence" value="ECO:0007669"/>
    <property type="project" value="InterPro"/>
</dbReference>
<accession>X1TN73</accession>